<evidence type="ECO:0000256" key="1">
    <source>
        <dbReference type="ARBA" id="ARBA00004917"/>
    </source>
</evidence>
<dbReference type="EMBL" id="JAQQXT010000001">
    <property type="protein sequence ID" value="MDC8770045.1"/>
    <property type="molecule type" value="Genomic_DNA"/>
</dbReference>
<reference evidence="8 9" key="1">
    <citation type="submission" date="2022-10" db="EMBL/GenBank/DDBJ databases">
        <title>Paucibacter sp. hw1 Genome sequencing.</title>
        <authorList>
            <person name="Park S."/>
        </authorList>
    </citation>
    <scope>NUCLEOTIDE SEQUENCE [LARGE SCALE GENOMIC DNA]</scope>
    <source>
        <strain evidence="9">hw1</strain>
    </source>
</reference>
<dbReference type="HAMAP" id="MF_00178">
    <property type="entry name" value="Lumazine_synth"/>
    <property type="match status" value="1"/>
</dbReference>
<dbReference type="SUPFAM" id="SSF52121">
    <property type="entry name" value="Lumazine synthase"/>
    <property type="match status" value="1"/>
</dbReference>
<evidence type="ECO:0000256" key="4">
    <source>
        <dbReference type="ARBA" id="ARBA00022619"/>
    </source>
</evidence>
<gene>
    <name evidence="7" type="primary">ribH</name>
    <name evidence="8" type="ORF">PRZ03_00580</name>
</gene>
<evidence type="ECO:0000256" key="2">
    <source>
        <dbReference type="ARBA" id="ARBA00007424"/>
    </source>
</evidence>
<dbReference type="PANTHER" id="PTHR21058">
    <property type="entry name" value="6,7-DIMETHYL-8-RIBITYLLUMAZINE SYNTHASE DMRL SYNTHASE LUMAZINE SYNTHASE"/>
    <property type="match status" value="1"/>
</dbReference>
<protein>
    <recommendedName>
        <fullName evidence="3 7">6,7-dimethyl-8-ribityllumazine synthase</fullName>
        <shortName evidence="7">DMRL synthase</shortName>
        <shortName evidence="7">LS</shortName>
        <shortName evidence="7">Lumazine synthase</shortName>
        <ecNumber evidence="3 7">2.5.1.78</ecNumber>
    </recommendedName>
</protein>
<comment type="caution">
    <text evidence="7">Lacks conserved residue(s) required for the propagation of feature annotation.</text>
</comment>
<feature type="active site" description="Proton donor" evidence="7">
    <location>
        <position position="86"/>
    </location>
</feature>
<comment type="similarity">
    <text evidence="2 7">Belongs to the DMRL synthase family.</text>
</comment>
<dbReference type="Gene3D" id="3.40.50.960">
    <property type="entry name" value="Lumazine/riboflavin synthase"/>
    <property type="match status" value="1"/>
</dbReference>
<dbReference type="InterPro" id="IPR034964">
    <property type="entry name" value="LS"/>
</dbReference>
<evidence type="ECO:0000313" key="8">
    <source>
        <dbReference type="EMBL" id="MDC8770045.1"/>
    </source>
</evidence>
<evidence type="ECO:0000256" key="3">
    <source>
        <dbReference type="ARBA" id="ARBA00012664"/>
    </source>
</evidence>
<keyword evidence="9" id="KW-1185">Reference proteome</keyword>
<proteinExistence type="inferred from homology"/>
<dbReference type="InterPro" id="IPR036467">
    <property type="entry name" value="LS/RS_sf"/>
</dbReference>
<keyword evidence="5 7" id="KW-0808">Transferase</keyword>
<name>A0ABT5K7X0_9BURK</name>
<sequence length="160" mass="17417">MGRFSAHAPSTRIAIISAGWHADIVGQSREACLAELQAHGLPPDRIECFEVPGAFEIPLHAQTLAASGRFDAILACGLVVDGGIYRHDFVATAVIDGLMRVQLDSGVPVFSAVLTPHHFHEHDEHRRYFSEHFVKKGRELAQACMQTLGARLALKDLLAA</sequence>
<evidence type="ECO:0000256" key="5">
    <source>
        <dbReference type="ARBA" id="ARBA00022679"/>
    </source>
</evidence>
<dbReference type="InterPro" id="IPR002180">
    <property type="entry name" value="LS/RS"/>
</dbReference>
<comment type="caution">
    <text evidence="8">The sequence shown here is derived from an EMBL/GenBank/DDBJ whole genome shotgun (WGS) entry which is preliminary data.</text>
</comment>
<keyword evidence="4 7" id="KW-0686">Riboflavin biosynthesis</keyword>
<comment type="pathway">
    <text evidence="1 7">Cofactor biosynthesis; riboflavin biosynthesis; riboflavin from 2-hydroxy-3-oxobutyl phosphate and 5-amino-6-(D-ribitylamino)uracil: step 1/2.</text>
</comment>
<accession>A0ABT5K7X0</accession>
<dbReference type="NCBIfam" id="NF009084">
    <property type="entry name" value="PRK12419.1"/>
    <property type="match status" value="1"/>
</dbReference>
<evidence type="ECO:0000256" key="6">
    <source>
        <dbReference type="ARBA" id="ARBA00048785"/>
    </source>
</evidence>
<dbReference type="EC" id="2.5.1.78" evidence="3 7"/>
<feature type="binding site" evidence="7">
    <location>
        <begin position="54"/>
        <end position="56"/>
    </location>
    <ligand>
        <name>5-amino-6-(D-ribitylamino)uracil</name>
        <dbReference type="ChEBI" id="CHEBI:15934"/>
    </ligand>
</feature>
<feature type="binding site" evidence="7">
    <location>
        <position position="125"/>
    </location>
    <ligand>
        <name>(2S)-2-hydroxy-3-oxobutyl phosphate</name>
        <dbReference type="ChEBI" id="CHEBI:58830"/>
    </ligand>
</feature>
<evidence type="ECO:0000313" key="9">
    <source>
        <dbReference type="Proteomes" id="UP001221189"/>
    </source>
</evidence>
<organism evidence="8 9">
    <name type="scientific">Roseateles albus</name>
    <dbReference type="NCBI Taxonomy" id="2987525"/>
    <lineage>
        <taxon>Bacteria</taxon>
        <taxon>Pseudomonadati</taxon>
        <taxon>Pseudomonadota</taxon>
        <taxon>Betaproteobacteria</taxon>
        <taxon>Burkholderiales</taxon>
        <taxon>Sphaerotilaceae</taxon>
        <taxon>Roseateles</taxon>
    </lineage>
</organism>
<feature type="binding site" evidence="7">
    <location>
        <begin position="78"/>
        <end position="80"/>
    </location>
    <ligand>
        <name>5-amino-6-(D-ribitylamino)uracil</name>
        <dbReference type="ChEBI" id="CHEBI:15934"/>
    </ligand>
</feature>
<feature type="binding site" evidence="7">
    <location>
        <position position="111"/>
    </location>
    <ligand>
        <name>5-amino-6-(D-ribitylamino)uracil</name>
        <dbReference type="ChEBI" id="CHEBI:15934"/>
    </ligand>
</feature>
<dbReference type="Proteomes" id="UP001221189">
    <property type="component" value="Unassembled WGS sequence"/>
</dbReference>
<evidence type="ECO:0000256" key="7">
    <source>
        <dbReference type="HAMAP-Rule" id="MF_00178"/>
    </source>
</evidence>
<comment type="catalytic activity">
    <reaction evidence="6 7">
        <text>(2S)-2-hydroxy-3-oxobutyl phosphate + 5-amino-6-(D-ribitylamino)uracil = 6,7-dimethyl-8-(1-D-ribityl)lumazine + phosphate + 2 H2O + H(+)</text>
        <dbReference type="Rhea" id="RHEA:26152"/>
        <dbReference type="ChEBI" id="CHEBI:15377"/>
        <dbReference type="ChEBI" id="CHEBI:15378"/>
        <dbReference type="ChEBI" id="CHEBI:15934"/>
        <dbReference type="ChEBI" id="CHEBI:43474"/>
        <dbReference type="ChEBI" id="CHEBI:58201"/>
        <dbReference type="ChEBI" id="CHEBI:58830"/>
        <dbReference type="EC" id="2.5.1.78"/>
    </reaction>
</comment>
<feature type="binding site" evidence="7">
    <location>
        <position position="20"/>
    </location>
    <ligand>
        <name>5-amino-6-(D-ribitylamino)uracil</name>
        <dbReference type="ChEBI" id="CHEBI:15934"/>
    </ligand>
</feature>
<dbReference type="GO" id="GO:0000906">
    <property type="term" value="F:6,7-dimethyl-8-ribityllumazine synthase activity"/>
    <property type="evidence" value="ECO:0007669"/>
    <property type="project" value="UniProtKB-EC"/>
</dbReference>
<dbReference type="PANTHER" id="PTHR21058:SF0">
    <property type="entry name" value="6,7-DIMETHYL-8-RIBITYLLUMAZINE SYNTHASE"/>
    <property type="match status" value="1"/>
</dbReference>
<dbReference type="Pfam" id="PF00885">
    <property type="entry name" value="DMRL_synthase"/>
    <property type="match status" value="1"/>
</dbReference>
<comment type="function">
    <text evidence="7">Catalyzes the formation of 6,7-dimethyl-8-ribityllumazine by condensation of 5-amino-6-(D-ribitylamino)uracil with 3,4-dihydroxy-2-butanone 4-phosphate. This is the penultimate step in the biosynthesis of riboflavin.</text>
</comment>